<protein>
    <recommendedName>
        <fullName evidence="8">Tyr recombinase domain-containing protein</fullName>
    </recommendedName>
</protein>
<evidence type="ECO:0000256" key="2">
    <source>
        <dbReference type="ARBA" id="ARBA00022908"/>
    </source>
</evidence>
<dbReference type="GO" id="GO:0003677">
    <property type="term" value="F:DNA binding"/>
    <property type="evidence" value="ECO:0007669"/>
    <property type="project" value="UniProtKB-KW"/>
</dbReference>
<keyword evidence="3" id="KW-0238">DNA-binding</keyword>
<evidence type="ECO:0000259" key="6">
    <source>
        <dbReference type="PROSITE" id="PS51900"/>
    </source>
</evidence>
<dbReference type="InterPro" id="IPR011010">
    <property type="entry name" value="DNA_brk_join_enz"/>
</dbReference>
<keyword evidence="2" id="KW-0229">DNA integration</keyword>
<dbReference type="PROSITE" id="PS51898">
    <property type="entry name" value="TYR_RECOMBINASE"/>
    <property type="match status" value="1"/>
</dbReference>
<dbReference type="Gene3D" id="1.10.443.10">
    <property type="entry name" value="Intergrase catalytic core"/>
    <property type="match status" value="1"/>
</dbReference>
<comment type="similarity">
    <text evidence="1">Belongs to the 'phage' integrase family.</text>
</comment>
<dbReference type="CDD" id="cd01189">
    <property type="entry name" value="INT_ICEBs1_C_like"/>
    <property type="match status" value="1"/>
</dbReference>
<dbReference type="EMBL" id="BARW01001566">
    <property type="protein sequence ID" value="GAI61158.1"/>
    <property type="molecule type" value="Genomic_DNA"/>
</dbReference>
<dbReference type="AlphaFoldDB" id="X1PYZ4"/>
<dbReference type="InterPro" id="IPR013762">
    <property type="entry name" value="Integrase-like_cat_sf"/>
</dbReference>
<dbReference type="InterPro" id="IPR002104">
    <property type="entry name" value="Integrase_catalytic"/>
</dbReference>
<comment type="caution">
    <text evidence="7">The sequence shown here is derived from an EMBL/GenBank/DDBJ whole genome shotgun (WGS) entry which is preliminary data.</text>
</comment>
<dbReference type="InterPro" id="IPR010998">
    <property type="entry name" value="Integrase_recombinase_N"/>
</dbReference>
<dbReference type="InterPro" id="IPR004107">
    <property type="entry name" value="Integrase_SAM-like_N"/>
</dbReference>
<evidence type="ECO:0000256" key="1">
    <source>
        <dbReference type="ARBA" id="ARBA00008857"/>
    </source>
</evidence>
<name>X1PYZ4_9ZZZZ</name>
<dbReference type="InterPro" id="IPR050090">
    <property type="entry name" value="Tyrosine_recombinase_XerCD"/>
</dbReference>
<evidence type="ECO:0000259" key="5">
    <source>
        <dbReference type="PROSITE" id="PS51898"/>
    </source>
</evidence>
<evidence type="ECO:0008006" key="8">
    <source>
        <dbReference type="Google" id="ProtNLM"/>
    </source>
</evidence>
<evidence type="ECO:0000313" key="7">
    <source>
        <dbReference type="EMBL" id="GAI61158.1"/>
    </source>
</evidence>
<evidence type="ECO:0000256" key="4">
    <source>
        <dbReference type="ARBA" id="ARBA00023172"/>
    </source>
</evidence>
<dbReference type="GO" id="GO:0015074">
    <property type="term" value="P:DNA integration"/>
    <property type="evidence" value="ECO:0007669"/>
    <property type="project" value="UniProtKB-KW"/>
</dbReference>
<dbReference type="InterPro" id="IPR028259">
    <property type="entry name" value="AP2-like_int_N"/>
</dbReference>
<dbReference type="Pfam" id="PF00589">
    <property type="entry name" value="Phage_integrase"/>
    <property type="match status" value="1"/>
</dbReference>
<sequence>MKGHIKQRSKGSWSIVIDVGRDPQTGKRRQQWQTVKGIKGDAQRALREMLHSLESGTFIKPSRMTVGEWLKEWLNGYVELNCSPRTKASYEMIIRRHIMPELGTIPLSQVEPRHLQAFYSRQRANGRVQGKGQLSSRTVRYCHSLLAEALGYAVKMGLIGRNVALAIDAPRVEHKAMSTLAPEDIPKFLEAAAKTSYYAFFYTLLYTGMRRGEALALRWKNVDLGLPSLSVLASLSVVETAYKLNGSYVIKEPKTPHSRRQIALPPSLTLVLRQRRAEQKTQGDLLGKPLTDNDFVFAHPDGTPLDPSTVSHTFANIIRKAGLPHIRLHDLRHTHATVMLKASVHPKVVSERLGHSSIRITLDTYSHVLPGIQEAAAQRFDDFLTPGMVETENVSKMLAKDSELAIGVRGFEPPTT</sequence>
<reference evidence="7" key="1">
    <citation type="journal article" date="2014" name="Front. Microbiol.">
        <title>High frequency of phylogenetically diverse reductive dehalogenase-homologous genes in deep subseafloor sedimentary metagenomes.</title>
        <authorList>
            <person name="Kawai M."/>
            <person name="Futagami T."/>
            <person name="Toyoda A."/>
            <person name="Takaki Y."/>
            <person name="Nishi S."/>
            <person name="Hori S."/>
            <person name="Arai W."/>
            <person name="Tsubouchi T."/>
            <person name="Morono Y."/>
            <person name="Uchiyama I."/>
            <person name="Ito T."/>
            <person name="Fujiyama A."/>
            <person name="Inagaki F."/>
            <person name="Takami H."/>
        </authorList>
    </citation>
    <scope>NUCLEOTIDE SEQUENCE</scope>
    <source>
        <strain evidence="7">Expedition CK06-06</strain>
    </source>
</reference>
<feature type="domain" description="Tyr recombinase" evidence="5">
    <location>
        <begin position="175"/>
        <end position="378"/>
    </location>
</feature>
<proteinExistence type="inferred from homology"/>
<dbReference type="PANTHER" id="PTHR30349">
    <property type="entry name" value="PHAGE INTEGRASE-RELATED"/>
    <property type="match status" value="1"/>
</dbReference>
<dbReference type="Gene3D" id="1.10.150.130">
    <property type="match status" value="1"/>
</dbReference>
<feature type="domain" description="Core-binding (CB)" evidence="6">
    <location>
        <begin position="64"/>
        <end position="154"/>
    </location>
</feature>
<dbReference type="GO" id="GO:0006310">
    <property type="term" value="P:DNA recombination"/>
    <property type="evidence" value="ECO:0007669"/>
    <property type="project" value="UniProtKB-KW"/>
</dbReference>
<dbReference type="Pfam" id="PF14657">
    <property type="entry name" value="Arm-DNA-bind_4"/>
    <property type="match status" value="1"/>
</dbReference>
<gene>
    <name evidence="7" type="ORF">S12H4_04902</name>
</gene>
<organism evidence="7">
    <name type="scientific">marine sediment metagenome</name>
    <dbReference type="NCBI Taxonomy" id="412755"/>
    <lineage>
        <taxon>unclassified sequences</taxon>
        <taxon>metagenomes</taxon>
        <taxon>ecological metagenomes</taxon>
    </lineage>
</organism>
<dbReference type="SUPFAM" id="SSF56349">
    <property type="entry name" value="DNA breaking-rejoining enzymes"/>
    <property type="match status" value="1"/>
</dbReference>
<dbReference type="PANTHER" id="PTHR30349:SF64">
    <property type="entry name" value="PROPHAGE INTEGRASE INTD-RELATED"/>
    <property type="match status" value="1"/>
</dbReference>
<keyword evidence="4" id="KW-0233">DNA recombination</keyword>
<dbReference type="PROSITE" id="PS51900">
    <property type="entry name" value="CB"/>
    <property type="match status" value="1"/>
</dbReference>
<accession>X1PYZ4</accession>
<dbReference type="Pfam" id="PF14659">
    <property type="entry name" value="Phage_int_SAM_3"/>
    <property type="match status" value="1"/>
</dbReference>
<evidence type="ECO:0000256" key="3">
    <source>
        <dbReference type="ARBA" id="ARBA00023125"/>
    </source>
</evidence>
<dbReference type="InterPro" id="IPR044068">
    <property type="entry name" value="CB"/>
</dbReference>